<feature type="domain" description="DUF1214" evidence="2">
    <location>
        <begin position="344"/>
        <end position="453"/>
    </location>
</feature>
<feature type="signal peptide" evidence="1">
    <location>
        <begin position="1"/>
        <end position="29"/>
    </location>
</feature>
<keyword evidence="1" id="KW-0732">Signal</keyword>
<feature type="chain" id="PRO_5002190035" evidence="1">
    <location>
        <begin position="30"/>
        <end position="470"/>
    </location>
</feature>
<dbReference type="RefSeq" id="WP_015064504.1">
    <property type="nucleotide sequence ID" value="NC_019382.1"/>
</dbReference>
<dbReference type="SUPFAM" id="SSF160935">
    <property type="entry name" value="VPA0735-like"/>
    <property type="match status" value="1"/>
</dbReference>
<evidence type="ECO:0000313" key="5">
    <source>
        <dbReference type="Proteomes" id="UP000007564"/>
    </source>
</evidence>
<feature type="domain" description="DUF1254" evidence="3">
    <location>
        <begin position="78"/>
        <end position="208"/>
    </location>
</feature>
<dbReference type="Pfam" id="PF06863">
    <property type="entry name" value="DUF1254"/>
    <property type="match status" value="1"/>
</dbReference>
<dbReference type="PANTHER" id="PTHR36509">
    <property type="entry name" value="BLL3101 PROTEIN"/>
    <property type="match status" value="1"/>
</dbReference>
<dbReference type="PANTHER" id="PTHR36509:SF2">
    <property type="entry name" value="BLL3101 PROTEIN"/>
    <property type="match status" value="1"/>
</dbReference>
<dbReference type="Proteomes" id="UP000007564">
    <property type="component" value="Chromosome"/>
</dbReference>
<dbReference type="InterPro" id="IPR037049">
    <property type="entry name" value="DUF1214_C_sf"/>
</dbReference>
<dbReference type="Pfam" id="PF06742">
    <property type="entry name" value="DUF1214"/>
    <property type="match status" value="1"/>
</dbReference>
<dbReference type="InterPro" id="IPR037050">
    <property type="entry name" value="DUF1254_sf"/>
</dbReference>
<dbReference type="Gene3D" id="2.60.40.1610">
    <property type="entry name" value="Domain of unknown function DUF1254"/>
    <property type="match status" value="1"/>
</dbReference>
<evidence type="ECO:0000256" key="1">
    <source>
        <dbReference type="SAM" id="SignalP"/>
    </source>
</evidence>
<dbReference type="OrthoDB" id="8664175at2"/>
<dbReference type="AlphaFoldDB" id="A0A0C6P7C3"/>
<gene>
    <name evidence="4" type="ORF">BN112_2620</name>
</gene>
<sequence length="470" mass="50726">MGKATWRQVWERARALAGAAALAVLAGCAAPGAQDPGQARNTAREAYIYAYPMLYHYRSMYEQAIDTASPAYLGGFGVFQHRAEPYTPQSVDVATPNVDTLYSRAWLDLRAEPWVLSLPAVPKSRYNAFQLVDMYTYNLAYLGTRATGFGSGHYLIAGPGWTGPVPKGITQVVRADTDFVAVLGRTALNGPADIKAVHALQARYGLRPLSAYTGTAAPAGAPPVDWLPWNEQHASSIGFIAYLNQLLAHTQPQPESEADMMARFARIGIAPGRDFEPARLDAATRRAMDAGIVDAQQAIEQGARHAAAPATPASLYGSREQLGGDYLKRAVAAAVGIYGNTADEAIYLTIGEDAQGRPLDGARAYELRFAPGRQPPVRFFWSISVYALPARGLAENPIDRYAIGSRTKGIKRGRDGSLTVYLQHEAPPRAHAPNWLPTPAGPFVVVARFYGPQPALRDGAWVMPALVPAR</sequence>
<evidence type="ECO:0000259" key="3">
    <source>
        <dbReference type="Pfam" id="PF06863"/>
    </source>
</evidence>
<evidence type="ECO:0000259" key="2">
    <source>
        <dbReference type="Pfam" id="PF06742"/>
    </source>
</evidence>
<dbReference type="InterPro" id="IPR010621">
    <property type="entry name" value="DUF1214"/>
</dbReference>
<protein>
    <submittedName>
        <fullName evidence="4">Putative lipoprotein</fullName>
    </submittedName>
</protein>
<dbReference type="InterPro" id="IPR010679">
    <property type="entry name" value="DUF1254"/>
</dbReference>
<accession>A0A0C6P7C3</accession>
<organism evidence="4 5">
    <name type="scientific">Bordetella bronchiseptica 253</name>
    <dbReference type="NCBI Taxonomy" id="568707"/>
    <lineage>
        <taxon>Bacteria</taxon>
        <taxon>Pseudomonadati</taxon>
        <taxon>Pseudomonadota</taxon>
        <taxon>Betaproteobacteria</taxon>
        <taxon>Burkholderiales</taxon>
        <taxon>Alcaligenaceae</taxon>
        <taxon>Bordetella</taxon>
    </lineage>
</organism>
<proteinExistence type="predicted"/>
<dbReference type="EMBL" id="HE965806">
    <property type="protein sequence ID" value="CCJ54537.1"/>
    <property type="molecule type" value="Genomic_DNA"/>
</dbReference>
<name>A0A0C6P7C3_BORBO</name>
<evidence type="ECO:0000313" key="4">
    <source>
        <dbReference type="EMBL" id="CCJ54537.1"/>
    </source>
</evidence>
<dbReference type="HOGENOM" id="CLU_027269_2_0_4"/>
<dbReference type="PROSITE" id="PS51257">
    <property type="entry name" value="PROKAR_LIPOPROTEIN"/>
    <property type="match status" value="1"/>
</dbReference>
<dbReference type="Gene3D" id="2.60.120.600">
    <property type="entry name" value="Domain of unknown function DUF1214, C-terminal domain"/>
    <property type="match status" value="1"/>
</dbReference>
<dbReference type="KEGG" id="bbh:BN112_2620"/>
<keyword evidence="4" id="KW-0449">Lipoprotein</keyword>
<reference evidence="4 5" key="1">
    <citation type="journal article" date="2012" name="BMC Genomics">
        <title>Comparative genomics of the classical Bordetella subspecies: the evolution and exchange of virulence-associated diversity amongst closely related pathogens.</title>
        <authorList>
            <person name="Park J."/>
            <person name="Zhang Y."/>
            <person name="Buboltz A.M."/>
            <person name="Zhang X."/>
            <person name="Schuster S.C."/>
            <person name="Ahuja U."/>
            <person name="Liu M."/>
            <person name="Miller J.F."/>
            <person name="Sebaihia M."/>
            <person name="Bentley S.D."/>
            <person name="Parkhill J."/>
            <person name="Harvill E.T."/>
        </authorList>
    </citation>
    <scope>NUCLEOTIDE SEQUENCE [LARGE SCALE GENOMIC DNA]</scope>
    <source>
        <strain evidence="4 5">253</strain>
    </source>
</reference>